<feature type="transmembrane region" description="Helical" evidence="7">
    <location>
        <begin position="244"/>
        <end position="269"/>
    </location>
</feature>
<evidence type="ECO:0000259" key="8">
    <source>
        <dbReference type="PROSITE" id="PS50928"/>
    </source>
</evidence>
<feature type="transmembrane region" description="Helical" evidence="7">
    <location>
        <begin position="134"/>
        <end position="158"/>
    </location>
</feature>
<name>A0A1Q5PWC7_9ACTO</name>
<dbReference type="FunCoup" id="A0A1Q5PWC7">
    <property type="interactions" value="22"/>
</dbReference>
<dbReference type="PANTHER" id="PTHR30465">
    <property type="entry name" value="INNER MEMBRANE ABC TRANSPORTER"/>
    <property type="match status" value="1"/>
</dbReference>
<dbReference type="SUPFAM" id="SSF161098">
    <property type="entry name" value="MetI-like"/>
    <property type="match status" value="1"/>
</dbReference>
<evidence type="ECO:0000256" key="6">
    <source>
        <dbReference type="ARBA" id="ARBA00023136"/>
    </source>
</evidence>
<keyword evidence="3" id="KW-1003">Cell membrane</keyword>
<evidence type="ECO:0000256" key="7">
    <source>
        <dbReference type="RuleBase" id="RU363032"/>
    </source>
</evidence>
<proteinExistence type="inferred from homology"/>
<keyword evidence="2 7" id="KW-0813">Transport</keyword>
<evidence type="ECO:0000256" key="1">
    <source>
        <dbReference type="ARBA" id="ARBA00004651"/>
    </source>
</evidence>
<evidence type="ECO:0000313" key="10">
    <source>
        <dbReference type="Proteomes" id="UP000185612"/>
    </source>
</evidence>
<dbReference type="Gene3D" id="1.10.3720.10">
    <property type="entry name" value="MetI-like"/>
    <property type="match status" value="1"/>
</dbReference>
<reference evidence="10" key="1">
    <citation type="submission" date="2016-12" db="EMBL/GenBank/DDBJ databases">
        <authorList>
            <person name="Meng X."/>
        </authorList>
    </citation>
    <scope>NUCLEOTIDE SEQUENCE [LARGE SCALE GENOMIC DNA]</scope>
    <source>
        <strain evidence="10">DSM 20732</strain>
    </source>
</reference>
<dbReference type="InterPro" id="IPR035906">
    <property type="entry name" value="MetI-like_sf"/>
</dbReference>
<feature type="transmembrane region" description="Helical" evidence="7">
    <location>
        <begin position="98"/>
        <end position="122"/>
    </location>
</feature>
<sequence>MPIYLLRRIINYLILLSVAVFLAYILAATQLNPRSLFEVRNPPLNPEAIDASLTALNLNDKVPLLDRFATWAEGVFRHWDWGKKPDGGDVTAEIGRRIFVSLRLVTLGAFIGMGCGVALGAWTATRQYKLSDRAISIASLVIISTPTMVIAILLQVIAVRINQATGSNFFEFLGETGKIGNYPGAWFFDRLQHLLLPTISMSLGSIAIYSRYQRNLMLDTLGADYVRTARAKGLRKGTAVRRHALRTALIPMGTYFAFAVASLVLGASITERVYGWHGMGVYGVDAISKQDVHGAVAVAAFSGTCTLTGAFLSDVLVAIIDPRVRVS</sequence>
<comment type="caution">
    <text evidence="9">The sequence shown here is derived from an EMBL/GenBank/DDBJ whole genome shotgun (WGS) entry which is preliminary data.</text>
</comment>
<feature type="transmembrane region" description="Helical" evidence="7">
    <location>
        <begin position="295"/>
        <end position="320"/>
    </location>
</feature>
<dbReference type="Proteomes" id="UP000185612">
    <property type="component" value="Unassembled WGS sequence"/>
</dbReference>
<evidence type="ECO:0000256" key="3">
    <source>
        <dbReference type="ARBA" id="ARBA00022475"/>
    </source>
</evidence>
<protein>
    <submittedName>
        <fullName evidence="9">Peptide ABC transporter permease</fullName>
    </submittedName>
</protein>
<keyword evidence="4 7" id="KW-0812">Transmembrane</keyword>
<dbReference type="InterPro" id="IPR000515">
    <property type="entry name" value="MetI-like"/>
</dbReference>
<dbReference type="EMBL" id="MQVS01000004">
    <property type="protein sequence ID" value="OKL51901.1"/>
    <property type="molecule type" value="Genomic_DNA"/>
</dbReference>
<evidence type="ECO:0000313" key="9">
    <source>
        <dbReference type="EMBL" id="OKL51901.1"/>
    </source>
</evidence>
<comment type="subcellular location">
    <subcellularLocation>
        <location evidence="1 7">Cell membrane</location>
        <topology evidence="1 7">Multi-pass membrane protein</topology>
    </subcellularLocation>
</comment>
<organism evidence="9 10">
    <name type="scientific">Buchananella hordeovulneris</name>
    <dbReference type="NCBI Taxonomy" id="52770"/>
    <lineage>
        <taxon>Bacteria</taxon>
        <taxon>Bacillati</taxon>
        <taxon>Actinomycetota</taxon>
        <taxon>Actinomycetes</taxon>
        <taxon>Actinomycetales</taxon>
        <taxon>Actinomycetaceae</taxon>
        <taxon>Buchananella</taxon>
    </lineage>
</organism>
<evidence type="ECO:0000256" key="2">
    <source>
        <dbReference type="ARBA" id="ARBA00022448"/>
    </source>
</evidence>
<accession>A0A1Q5PWC7</accession>
<dbReference type="GO" id="GO:0055085">
    <property type="term" value="P:transmembrane transport"/>
    <property type="evidence" value="ECO:0007669"/>
    <property type="project" value="InterPro"/>
</dbReference>
<feature type="domain" description="ABC transmembrane type-1" evidence="8">
    <location>
        <begin position="98"/>
        <end position="317"/>
    </location>
</feature>
<feature type="transmembrane region" description="Helical" evidence="7">
    <location>
        <begin position="191"/>
        <end position="209"/>
    </location>
</feature>
<dbReference type="Pfam" id="PF00528">
    <property type="entry name" value="BPD_transp_1"/>
    <property type="match status" value="1"/>
</dbReference>
<dbReference type="RefSeq" id="WP_073824033.1">
    <property type="nucleotide sequence ID" value="NZ_JAUNKL010000033.1"/>
</dbReference>
<comment type="similarity">
    <text evidence="7">Belongs to the binding-protein-dependent transport system permease family.</text>
</comment>
<feature type="transmembrane region" description="Helical" evidence="7">
    <location>
        <begin position="12"/>
        <end position="31"/>
    </location>
</feature>
<keyword evidence="6 7" id="KW-0472">Membrane</keyword>
<dbReference type="PANTHER" id="PTHR30465:SF0">
    <property type="entry name" value="OLIGOPEPTIDE TRANSPORT SYSTEM PERMEASE PROTEIN APPB"/>
    <property type="match status" value="1"/>
</dbReference>
<dbReference type="OrthoDB" id="3171583at2"/>
<evidence type="ECO:0000256" key="5">
    <source>
        <dbReference type="ARBA" id="ARBA00022989"/>
    </source>
</evidence>
<dbReference type="GO" id="GO:0005886">
    <property type="term" value="C:plasma membrane"/>
    <property type="evidence" value="ECO:0007669"/>
    <property type="project" value="UniProtKB-SubCell"/>
</dbReference>
<gene>
    <name evidence="9" type="ORF">BSZ40_05305</name>
</gene>
<evidence type="ECO:0000256" key="4">
    <source>
        <dbReference type="ARBA" id="ARBA00022692"/>
    </source>
</evidence>
<dbReference type="STRING" id="52770.BSZ40_05305"/>
<dbReference type="CDD" id="cd06261">
    <property type="entry name" value="TM_PBP2"/>
    <property type="match status" value="1"/>
</dbReference>
<dbReference type="AlphaFoldDB" id="A0A1Q5PWC7"/>
<keyword evidence="10" id="KW-1185">Reference proteome</keyword>
<dbReference type="PROSITE" id="PS50928">
    <property type="entry name" value="ABC_TM1"/>
    <property type="match status" value="1"/>
</dbReference>
<keyword evidence="5 7" id="KW-1133">Transmembrane helix</keyword>